<dbReference type="GO" id="GO:0003677">
    <property type="term" value="F:DNA binding"/>
    <property type="evidence" value="ECO:0007669"/>
    <property type="project" value="UniProtKB-KW"/>
</dbReference>
<dbReference type="PANTHER" id="PTHR30537:SF5">
    <property type="entry name" value="HTH-TYPE TRANSCRIPTIONAL ACTIVATOR TTDR-RELATED"/>
    <property type="match status" value="1"/>
</dbReference>
<evidence type="ECO:0000313" key="7">
    <source>
        <dbReference type="Proteomes" id="UP000292639"/>
    </source>
</evidence>
<dbReference type="AlphaFoldDB" id="A0A4Q9RDF2"/>
<keyword evidence="2" id="KW-0805">Transcription regulation</keyword>
<comment type="similarity">
    <text evidence="1">Belongs to the LysR transcriptional regulatory family.</text>
</comment>
<dbReference type="InterPro" id="IPR005119">
    <property type="entry name" value="LysR_subst-bd"/>
</dbReference>
<dbReference type="Pfam" id="PF03466">
    <property type="entry name" value="LysR_substrate"/>
    <property type="match status" value="1"/>
</dbReference>
<evidence type="ECO:0000256" key="1">
    <source>
        <dbReference type="ARBA" id="ARBA00009437"/>
    </source>
</evidence>
<dbReference type="SUPFAM" id="SSF46785">
    <property type="entry name" value="Winged helix' DNA-binding domain"/>
    <property type="match status" value="1"/>
</dbReference>
<dbReference type="InterPro" id="IPR036388">
    <property type="entry name" value="WH-like_DNA-bd_sf"/>
</dbReference>
<dbReference type="InterPro" id="IPR036390">
    <property type="entry name" value="WH_DNA-bd_sf"/>
</dbReference>
<dbReference type="RefSeq" id="WP_131183778.1">
    <property type="nucleotide sequence ID" value="NZ_QJUO01000006.1"/>
</dbReference>
<feature type="domain" description="HTH lysR-type" evidence="5">
    <location>
        <begin position="4"/>
        <end position="61"/>
    </location>
</feature>
<dbReference type="CDD" id="cd08422">
    <property type="entry name" value="PBP2_CrgA_like"/>
    <property type="match status" value="1"/>
</dbReference>
<reference evidence="6 7" key="1">
    <citation type="submission" date="2018-06" db="EMBL/GenBank/DDBJ databases">
        <title>Three novel Pseudomonas species isolated from symptomatic oak.</title>
        <authorList>
            <person name="Bueno-Gonzalez V."/>
            <person name="Brady C."/>
        </authorList>
    </citation>
    <scope>NUCLEOTIDE SEQUENCE [LARGE SCALE GENOMIC DNA]</scope>
    <source>
        <strain evidence="6 7">P17C</strain>
    </source>
</reference>
<dbReference type="GO" id="GO:0003700">
    <property type="term" value="F:DNA-binding transcription factor activity"/>
    <property type="evidence" value="ECO:0007669"/>
    <property type="project" value="InterPro"/>
</dbReference>
<evidence type="ECO:0000256" key="3">
    <source>
        <dbReference type="ARBA" id="ARBA00023125"/>
    </source>
</evidence>
<evidence type="ECO:0000313" key="6">
    <source>
        <dbReference type="EMBL" id="TBU98532.1"/>
    </source>
</evidence>
<dbReference type="Gene3D" id="3.40.190.290">
    <property type="match status" value="1"/>
</dbReference>
<evidence type="ECO:0000259" key="5">
    <source>
        <dbReference type="PROSITE" id="PS50931"/>
    </source>
</evidence>
<dbReference type="FunFam" id="3.40.190.290:FF:000001">
    <property type="entry name" value="Transcriptional regulator, LysR family"/>
    <property type="match status" value="1"/>
</dbReference>
<dbReference type="InterPro" id="IPR000847">
    <property type="entry name" value="LysR_HTH_N"/>
</dbReference>
<proteinExistence type="inferred from homology"/>
<keyword evidence="4" id="KW-0804">Transcription</keyword>
<dbReference type="Pfam" id="PF00126">
    <property type="entry name" value="HTH_1"/>
    <property type="match status" value="1"/>
</dbReference>
<keyword evidence="3" id="KW-0238">DNA-binding</keyword>
<dbReference type="Proteomes" id="UP000292639">
    <property type="component" value="Unassembled WGS sequence"/>
</dbReference>
<dbReference type="InterPro" id="IPR058163">
    <property type="entry name" value="LysR-type_TF_proteobact-type"/>
</dbReference>
<comment type="caution">
    <text evidence="6">The sequence shown here is derived from an EMBL/GenBank/DDBJ whole genome shotgun (WGS) entry which is preliminary data.</text>
</comment>
<protein>
    <submittedName>
        <fullName evidence="6">LysR family transcriptional regulator</fullName>
    </submittedName>
</protein>
<sequence>MPLTDLGQLALFVRIVEAGSLSNAAHELGTTLPSVSRRLRQLESRLGVRLLQRTTRRQSLTGEGDILYRHALQILADVEQVEQRLSLRSATVSGHLRLTAPISLGRRRIAPLLADFQALHPQLHVQLELTDTVLDLVESGMDLAIRYGALDDSSYFSRPLVANYRVLCAAPSYLKRHGMPRHPSDLASHRCLHIGHQPQADWHFEGEQPVTVRITAMLAANDGDVVHRWALGGHGIALKSIWDITDDLANGHLVRVLPEYPSPATPLHAIYPHNRQLAPRVRVFIDYLLEHLPLDKDAGHLAERAGA</sequence>
<dbReference type="FunFam" id="1.10.10.10:FF:000001">
    <property type="entry name" value="LysR family transcriptional regulator"/>
    <property type="match status" value="1"/>
</dbReference>
<name>A0A4Q9RDF2_9GAMM</name>
<accession>A0A4Q9RDF2</accession>
<dbReference type="PROSITE" id="PS50931">
    <property type="entry name" value="HTH_LYSR"/>
    <property type="match status" value="1"/>
</dbReference>
<keyword evidence="7" id="KW-1185">Reference proteome</keyword>
<dbReference type="SUPFAM" id="SSF53850">
    <property type="entry name" value="Periplasmic binding protein-like II"/>
    <property type="match status" value="1"/>
</dbReference>
<organism evidence="6 7">
    <name type="scientific">Stutzerimonas kirkiae</name>
    <dbReference type="NCBI Taxonomy" id="2211392"/>
    <lineage>
        <taxon>Bacteria</taxon>
        <taxon>Pseudomonadati</taxon>
        <taxon>Pseudomonadota</taxon>
        <taxon>Gammaproteobacteria</taxon>
        <taxon>Pseudomonadales</taxon>
        <taxon>Pseudomonadaceae</taxon>
        <taxon>Stutzerimonas</taxon>
    </lineage>
</organism>
<evidence type="ECO:0000256" key="2">
    <source>
        <dbReference type="ARBA" id="ARBA00023015"/>
    </source>
</evidence>
<gene>
    <name evidence="6" type="ORF">DNJ96_04640</name>
</gene>
<dbReference type="PANTHER" id="PTHR30537">
    <property type="entry name" value="HTH-TYPE TRANSCRIPTIONAL REGULATOR"/>
    <property type="match status" value="1"/>
</dbReference>
<evidence type="ECO:0000256" key="4">
    <source>
        <dbReference type="ARBA" id="ARBA00023163"/>
    </source>
</evidence>
<dbReference type="Gene3D" id="1.10.10.10">
    <property type="entry name" value="Winged helix-like DNA-binding domain superfamily/Winged helix DNA-binding domain"/>
    <property type="match status" value="1"/>
</dbReference>
<dbReference type="EMBL" id="QJUP01000004">
    <property type="protein sequence ID" value="TBU98532.1"/>
    <property type="molecule type" value="Genomic_DNA"/>
</dbReference>